<dbReference type="AlphaFoldDB" id="R7S0Y5"/>
<dbReference type="RefSeq" id="XP_007310819.1">
    <property type="nucleotide sequence ID" value="XM_007310757.1"/>
</dbReference>
<protein>
    <recommendedName>
        <fullName evidence="6">Tat pathway signal sequence</fullName>
    </recommendedName>
</protein>
<keyword evidence="3" id="KW-0472">Membrane</keyword>
<evidence type="ECO:0000313" key="4">
    <source>
        <dbReference type="EMBL" id="EIM80217.1"/>
    </source>
</evidence>
<proteinExistence type="inferred from homology"/>
<dbReference type="GeneID" id="18795843"/>
<comment type="pathway">
    <text evidence="1">Mycotoxin biosynthesis.</text>
</comment>
<organism evidence="4 5">
    <name type="scientific">Stereum hirsutum (strain FP-91666)</name>
    <name type="common">White-rot fungus</name>
    <dbReference type="NCBI Taxonomy" id="721885"/>
    <lineage>
        <taxon>Eukaryota</taxon>
        <taxon>Fungi</taxon>
        <taxon>Dikarya</taxon>
        <taxon>Basidiomycota</taxon>
        <taxon>Agaricomycotina</taxon>
        <taxon>Agaricomycetes</taxon>
        <taxon>Russulales</taxon>
        <taxon>Stereaceae</taxon>
        <taxon>Stereum</taxon>
    </lineage>
</organism>
<dbReference type="EMBL" id="JH687399">
    <property type="protein sequence ID" value="EIM80217.1"/>
    <property type="molecule type" value="Genomic_DNA"/>
</dbReference>
<dbReference type="PANTHER" id="PTHR33365:SF4">
    <property type="entry name" value="CYCLOCHLOROTINE BIOSYNTHESIS PROTEIN O"/>
    <property type="match status" value="1"/>
</dbReference>
<reference evidence="5" key="1">
    <citation type="journal article" date="2012" name="Science">
        <title>The Paleozoic origin of enzymatic lignin decomposition reconstructed from 31 fungal genomes.</title>
        <authorList>
            <person name="Floudas D."/>
            <person name="Binder M."/>
            <person name="Riley R."/>
            <person name="Barry K."/>
            <person name="Blanchette R.A."/>
            <person name="Henrissat B."/>
            <person name="Martinez A.T."/>
            <person name="Otillar R."/>
            <person name="Spatafora J.W."/>
            <person name="Yadav J.S."/>
            <person name="Aerts A."/>
            <person name="Benoit I."/>
            <person name="Boyd A."/>
            <person name="Carlson A."/>
            <person name="Copeland A."/>
            <person name="Coutinho P.M."/>
            <person name="de Vries R.P."/>
            <person name="Ferreira P."/>
            <person name="Findley K."/>
            <person name="Foster B."/>
            <person name="Gaskell J."/>
            <person name="Glotzer D."/>
            <person name="Gorecki P."/>
            <person name="Heitman J."/>
            <person name="Hesse C."/>
            <person name="Hori C."/>
            <person name="Igarashi K."/>
            <person name="Jurgens J.A."/>
            <person name="Kallen N."/>
            <person name="Kersten P."/>
            <person name="Kohler A."/>
            <person name="Kuees U."/>
            <person name="Kumar T.K.A."/>
            <person name="Kuo A."/>
            <person name="LaButti K."/>
            <person name="Larrondo L.F."/>
            <person name="Lindquist E."/>
            <person name="Ling A."/>
            <person name="Lombard V."/>
            <person name="Lucas S."/>
            <person name="Lundell T."/>
            <person name="Martin R."/>
            <person name="McLaughlin D.J."/>
            <person name="Morgenstern I."/>
            <person name="Morin E."/>
            <person name="Murat C."/>
            <person name="Nagy L.G."/>
            <person name="Nolan M."/>
            <person name="Ohm R.A."/>
            <person name="Patyshakuliyeva A."/>
            <person name="Rokas A."/>
            <person name="Ruiz-Duenas F.J."/>
            <person name="Sabat G."/>
            <person name="Salamov A."/>
            <person name="Samejima M."/>
            <person name="Schmutz J."/>
            <person name="Slot J.C."/>
            <person name="St John F."/>
            <person name="Stenlid J."/>
            <person name="Sun H."/>
            <person name="Sun S."/>
            <person name="Syed K."/>
            <person name="Tsang A."/>
            <person name="Wiebenga A."/>
            <person name="Young D."/>
            <person name="Pisabarro A."/>
            <person name="Eastwood D.C."/>
            <person name="Martin F."/>
            <person name="Cullen D."/>
            <person name="Grigoriev I.V."/>
            <person name="Hibbett D.S."/>
        </authorList>
    </citation>
    <scope>NUCLEOTIDE SEQUENCE [LARGE SCALE GENOMIC DNA]</scope>
    <source>
        <strain evidence="5">FP-91666</strain>
    </source>
</reference>
<comment type="similarity">
    <text evidence="2">Belongs to the ustYa family.</text>
</comment>
<dbReference type="GO" id="GO:0043386">
    <property type="term" value="P:mycotoxin biosynthetic process"/>
    <property type="evidence" value="ECO:0007669"/>
    <property type="project" value="InterPro"/>
</dbReference>
<sequence>MLSSTNDSADYEPLKSSYTDLDAEYDTSDVAPSQTIKRPLRRIVIILAIVVQVVFDFLVIANAIYDTVFARLFALRPIFDEYSASAFIAPAQDALEYQTYKFDSGFGTGSTIYQGEPSDSVDQAWEDLYSFGILEVPRSQAALMVNNTRPIPGKEGYYITELDVFHELHCLNVIRQKLSPEYYGQNMTRLHKSLMRPDHISHCIDSIRQSLMCSSDISTIVWVWEEDTHTAKPSGTVLHSCRDFDKLRDWAKEHHISVHFDDSVYMEDDLSIPVIP</sequence>
<dbReference type="PANTHER" id="PTHR33365">
    <property type="entry name" value="YALI0B05434P"/>
    <property type="match status" value="1"/>
</dbReference>
<evidence type="ECO:0000256" key="2">
    <source>
        <dbReference type="ARBA" id="ARBA00035112"/>
    </source>
</evidence>
<gene>
    <name evidence="4" type="ORF">STEHIDRAFT_116060</name>
</gene>
<evidence type="ECO:0000256" key="1">
    <source>
        <dbReference type="ARBA" id="ARBA00004685"/>
    </source>
</evidence>
<dbReference type="Proteomes" id="UP000053927">
    <property type="component" value="Unassembled WGS sequence"/>
</dbReference>
<dbReference type="eggNOG" id="ENOG502SJ2Y">
    <property type="taxonomic scope" value="Eukaryota"/>
</dbReference>
<dbReference type="OrthoDB" id="3687641at2759"/>
<dbReference type="Pfam" id="PF11807">
    <property type="entry name" value="UstYa"/>
    <property type="match status" value="1"/>
</dbReference>
<evidence type="ECO:0000256" key="3">
    <source>
        <dbReference type="SAM" id="Phobius"/>
    </source>
</evidence>
<name>R7S0Y5_STEHR</name>
<keyword evidence="5" id="KW-1185">Reference proteome</keyword>
<keyword evidence="3" id="KW-1133">Transmembrane helix</keyword>
<dbReference type="OMA" id="DWAKEHH"/>
<accession>R7S0Y5</accession>
<evidence type="ECO:0000313" key="5">
    <source>
        <dbReference type="Proteomes" id="UP000053927"/>
    </source>
</evidence>
<dbReference type="KEGG" id="shs:STEHIDRAFT_116060"/>
<dbReference type="InterPro" id="IPR021765">
    <property type="entry name" value="UstYa-like"/>
</dbReference>
<evidence type="ECO:0008006" key="6">
    <source>
        <dbReference type="Google" id="ProtNLM"/>
    </source>
</evidence>
<keyword evidence="3" id="KW-0812">Transmembrane</keyword>
<feature type="transmembrane region" description="Helical" evidence="3">
    <location>
        <begin position="43"/>
        <end position="65"/>
    </location>
</feature>